<dbReference type="CDD" id="cd07719">
    <property type="entry name" value="arylsulfatase_AtsA-like_MBL-fold"/>
    <property type="match status" value="1"/>
</dbReference>
<dbReference type="InterPro" id="IPR001279">
    <property type="entry name" value="Metallo-B-lactamas"/>
</dbReference>
<dbReference type="PANTHER" id="PTHR46018">
    <property type="entry name" value="ZINC PHOSPHODIESTERASE ELAC PROTEIN 1"/>
    <property type="match status" value="1"/>
</dbReference>
<evidence type="ECO:0000256" key="1">
    <source>
        <dbReference type="ARBA" id="ARBA00022801"/>
    </source>
</evidence>
<protein>
    <submittedName>
        <fullName evidence="3">MBL fold metallo-hydrolase</fullName>
    </submittedName>
</protein>
<name>A0ABV6PLZ5_9SPHN</name>
<feature type="domain" description="Metallo-beta-lactamase" evidence="2">
    <location>
        <begin position="69"/>
        <end position="280"/>
    </location>
</feature>
<keyword evidence="4" id="KW-1185">Reference proteome</keyword>
<dbReference type="InterPro" id="IPR036866">
    <property type="entry name" value="RibonucZ/Hydroxyglut_hydro"/>
</dbReference>
<gene>
    <name evidence="3" type="ORF">ACFFF7_15700</name>
</gene>
<proteinExistence type="predicted"/>
<evidence type="ECO:0000313" key="3">
    <source>
        <dbReference type="EMBL" id="MFC0590849.1"/>
    </source>
</evidence>
<dbReference type="PANTHER" id="PTHR46018:SF2">
    <property type="entry name" value="ZINC PHOSPHODIESTERASE ELAC PROTEIN 1"/>
    <property type="match status" value="1"/>
</dbReference>
<accession>A0ABV6PLZ5</accession>
<dbReference type="InterPro" id="IPR044094">
    <property type="entry name" value="AtsA-like_MBL-fold"/>
</dbReference>
<dbReference type="Gene3D" id="3.60.15.10">
    <property type="entry name" value="Ribonuclease Z/Hydroxyacylglutathione hydrolase-like"/>
    <property type="match status" value="1"/>
</dbReference>
<sequence length="358" mass="37543">MKRSWAIGLAVIALVAGSVLLIGRTWIAQRLFDRALEATVGVDPSTKLPDGLHAYVCGSGSPMPDASRAGPCIAVLAGQQAFVFDAGAGSIRKLGRMGFPMPKLQAAFLTHLHSDHIDGLGELLLQAWVAGGRSAPLPIYGPAGTDRVVAGFDAAYAIDSGYRVAHHGPKVVNPAGFGGAASIIALPDGVDSQVVFDQGGVRITVIRVNHAPIAPAFGYRIDYKGRAIAISGDTVYSPAFVSAAKGADLMFHEALNKNMVAALGRKLAERGQANNAQIMHDIQNYHASPEDAARAAREAGVKALVLYHLVPAPPARLIEPLFLGDAPRQFSGMLRLAQDGMIVSLPTGDKAIEFSSAF</sequence>
<dbReference type="RefSeq" id="WP_379482275.1">
    <property type="nucleotide sequence ID" value="NZ_JBHLTL010000011.1"/>
</dbReference>
<dbReference type="SUPFAM" id="SSF56281">
    <property type="entry name" value="Metallo-hydrolase/oxidoreductase"/>
    <property type="match status" value="1"/>
</dbReference>
<evidence type="ECO:0000313" key="4">
    <source>
        <dbReference type="Proteomes" id="UP001589943"/>
    </source>
</evidence>
<dbReference type="EMBL" id="JBHLTL010000011">
    <property type="protein sequence ID" value="MFC0590849.1"/>
    <property type="molecule type" value="Genomic_DNA"/>
</dbReference>
<dbReference type="Pfam" id="PF12706">
    <property type="entry name" value="Lactamase_B_2"/>
    <property type="match status" value="1"/>
</dbReference>
<dbReference type="Proteomes" id="UP001589943">
    <property type="component" value="Unassembled WGS sequence"/>
</dbReference>
<evidence type="ECO:0000259" key="2">
    <source>
        <dbReference type="SMART" id="SM00849"/>
    </source>
</evidence>
<reference evidence="3 4" key="1">
    <citation type="submission" date="2024-09" db="EMBL/GenBank/DDBJ databases">
        <authorList>
            <person name="Sun Q."/>
            <person name="Mori K."/>
        </authorList>
    </citation>
    <scope>NUCLEOTIDE SEQUENCE [LARGE SCALE GENOMIC DNA]</scope>
    <source>
        <strain evidence="3 4">NCAIM B.02537</strain>
    </source>
</reference>
<organism evidence="3 4">
    <name type="scientific">Novosphingobium aquiterrae</name>
    <dbReference type="NCBI Taxonomy" id="624388"/>
    <lineage>
        <taxon>Bacteria</taxon>
        <taxon>Pseudomonadati</taxon>
        <taxon>Pseudomonadota</taxon>
        <taxon>Alphaproteobacteria</taxon>
        <taxon>Sphingomonadales</taxon>
        <taxon>Sphingomonadaceae</taxon>
        <taxon>Novosphingobium</taxon>
    </lineage>
</organism>
<keyword evidence="1" id="KW-0378">Hydrolase</keyword>
<comment type="caution">
    <text evidence="3">The sequence shown here is derived from an EMBL/GenBank/DDBJ whole genome shotgun (WGS) entry which is preliminary data.</text>
</comment>
<dbReference type="SMART" id="SM00849">
    <property type="entry name" value="Lactamase_B"/>
    <property type="match status" value="1"/>
</dbReference>